<dbReference type="eggNOG" id="COG1487">
    <property type="taxonomic scope" value="Bacteria"/>
</dbReference>
<evidence type="ECO:0000256" key="1">
    <source>
        <dbReference type="ARBA" id="ARBA00001946"/>
    </source>
</evidence>
<evidence type="ECO:0000313" key="11">
    <source>
        <dbReference type="EMBL" id="SUU98796.1"/>
    </source>
</evidence>
<evidence type="ECO:0000256" key="6">
    <source>
        <dbReference type="ARBA" id="ARBA00022842"/>
    </source>
</evidence>
<dbReference type="CDD" id="cd18735">
    <property type="entry name" value="PIN_HiVapC1-like"/>
    <property type="match status" value="1"/>
</dbReference>
<evidence type="ECO:0000259" key="9">
    <source>
        <dbReference type="Pfam" id="PF01850"/>
    </source>
</evidence>
<name>A0A0F5F1I6_AVIPA</name>
<dbReference type="EMBL" id="UGHK01000001">
    <property type="protein sequence ID" value="STO70852.1"/>
    <property type="molecule type" value="Genomic_DNA"/>
</dbReference>
<reference evidence="12 13" key="1">
    <citation type="submission" date="2018-06" db="EMBL/GenBank/DDBJ databases">
        <authorList>
            <consortium name="Pathogen Informatics"/>
            <person name="Doyle S."/>
        </authorList>
    </citation>
    <scope>NUCLEOTIDE SEQUENCE [LARGE SCALE GENOMIC DNA]</scope>
    <source>
        <strain evidence="11 13">NCTC10926</strain>
        <strain evidence="10 12">NCTC11296</strain>
    </source>
</reference>
<dbReference type="Pfam" id="PF01850">
    <property type="entry name" value="PIN"/>
    <property type="match status" value="1"/>
</dbReference>
<evidence type="ECO:0000256" key="5">
    <source>
        <dbReference type="ARBA" id="ARBA00022801"/>
    </source>
</evidence>
<evidence type="ECO:0000313" key="13">
    <source>
        <dbReference type="Proteomes" id="UP000254620"/>
    </source>
</evidence>
<dbReference type="HAMAP" id="MF_00265">
    <property type="entry name" value="VapC_Nob1"/>
    <property type="match status" value="1"/>
</dbReference>
<dbReference type="EC" id="3.1.-.-" evidence="8"/>
<accession>A0A0F5F1I6</accession>
<dbReference type="Proteomes" id="UP000254465">
    <property type="component" value="Unassembled WGS sequence"/>
</dbReference>
<dbReference type="PANTHER" id="PTHR33653:SF1">
    <property type="entry name" value="RIBONUCLEASE VAPC2"/>
    <property type="match status" value="1"/>
</dbReference>
<evidence type="ECO:0000256" key="4">
    <source>
        <dbReference type="ARBA" id="ARBA00022723"/>
    </source>
</evidence>
<evidence type="ECO:0000313" key="12">
    <source>
        <dbReference type="Proteomes" id="UP000254465"/>
    </source>
</evidence>
<keyword evidence="6 8" id="KW-0460">Magnesium</keyword>
<dbReference type="PANTHER" id="PTHR33653">
    <property type="entry name" value="RIBONUCLEASE VAPC2"/>
    <property type="match status" value="1"/>
</dbReference>
<feature type="domain" description="PIN" evidence="9">
    <location>
        <begin position="3"/>
        <end position="124"/>
    </location>
</feature>
<dbReference type="GO" id="GO:0090729">
    <property type="term" value="F:toxin activity"/>
    <property type="evidence" value="ECO:0007669"/>
    <property type="project" value="UniProtKB-KW"/>
</dbReference>
<dbReference type="SUPFAM" id="SSF88723">
    <property type="entry name" value="PIN domain-like"/>
    <property type="match status" value="1"/>
</dbReference>
<keyword evidence="2 8" id="KW-1277">Toxin-antitoxin system</keyword>
<keyword evidence="3 8" id="KW-0540">Nuclease</keyword>
<evidence type="ECO:0000256" key="7">
    <source>
        <dbReference type="ARBA" id="ARBA00038093"/>
    </source>
</evidence>
<dbReference type="Gene3D" id="3.40.50.1010">
    <property type="entry name" value="5'-nuclease"/>
    <property type="match status" value="1"/>
</dbReference>
<dbReference type="OrthoDB" id="9796690at2"/>
<dbReference type="InterPro" id="IPR002716">
    <property type="entry name" value="PIN_dom"/>
</dbReference>
<gene>
    <name evidence="10" type="primary">vapC1</name>
    <name evidence="8" type="synonym">vapC</name>
    <name evidence="11" type="ORF">NCTC10926_02239</name>
    <name evidence="10" type="ORF">NCTC11296_00767</name>
</gene>
<dbReference type="GO" id="GO:0016787">
    <property type="term" value="F:hydrolase activity"/>
    <property type="evidence" value="ECO:0007669"/>
    <property type="project" value="UniProtKB-KW"/>
</dbReference>
<dbReference type="InterPro" id="IPR022907">
    <property type="entry name" value="VapC_family"/>
</dbReference>
<evidence type="ECO:0000256" key="8">
    <source>
        <dbReference type="HAMAP-Rule" id="MF_00265"/>
    </source>
</evidence>
<dbReference type="InterPro" id="IPR029060">
    <property type="entry name" value="PIN-like_dom_sf"/>
</dbReference>
<dbReference type="Proteomes" id="UP000254620">
    <property type="component" value="Unassembled WGS sequence"/>
</dbReference>
<comment type="function">
    <text evidence="8">Toxic component of a toxin-antitoxin (TA) system. An RNase.</text>
</comment>
<keyword evidence="8" id="KW-0800">Toxin</keyword>
<dbReference type="EMBL" id="UFSW01000001">
    <property type="protein sequence ID" value="SUU98796.1"/>
    <property type="molecule type" value="Genomic_DNA"/>
</dbReference>
<comment type="cofactor">
    <cofactor evidence="1 8">
        <name>Mg(2+)</name>
        <dbReference type="ChEBI" id="CHEBI:18420"/>
    </cofactor>
</comment>
<proteinExistence type="inferred from homology"/>
<dbReference type="InterPro" id="IPR050556">
    <property type="entry name" value="Type_II_TA_system_RNase"/>
</dbReference>
<organism evidence="10 12">
    <name type="scientific">Avibacterium paragallinarum</name>
    <name type="common">Haemophilus gallinarum</name>
    <dbReference type="NCBI Taxonomy" id="728"/>
    <lineage>
        <taxon>Bacteria</taxon>
        <taxon>Pseudomonadati</taxon>
        <taxon>Pseudomonadota</taxon>
        <taxon>Gammaproteobacteria</taxon>
        <taxon>Pasteurellales</taxon>
        <taxon>Pasteurellaceae</taxon>
        <taxon>Avibacterium</taxon>
    </lineage>
</organism>
<evidence type="ECO:0000256" key="2">
    <source>
        <dbReference type="ARBA" id="ARBA00022649"/>
    </source>
</evidence>
<protein>
    <recommendedName>
        <fullName evidence="8">Ribonuclease VapC</fullName>
        <shortName evidence="8">RNase VapC</shortName>
        <ecNumber evidence="8">3.1.-.-</ecNumber>
    </recommendedName>
    <alternativeName>
        <fullName evidence="8">Toxin VapC</fullName>
    </alternativeName>
</protein>
<feature type="binding site" evidence="8">
    <location>
        <position position="6"/>
    </location>
    <ligand>
        <name>Mg(2+)</name>
        <dbReference type="ChEBI" id="CHEBI:18420"/>
    </ligand>
</feature>
<evidence type="ECO:0000313" key="10">
    <source>
        <dbReference type="EMBL" id="STO70852.1"/>
    </source>
</evidence>
<keyword evidence="5 8" id="KW-0378">Hydrolase</keyword>
<sequence>MIYMLDTNILIYLMKNKPLKVTERVAQLSTQDKLVMSFITYAELLKGANGSTHSLKARENIARITQRISVLLPPKEICEFYGIWADKLKRQGTPIGGNDLWIACHALACDAVLVTHNVKEFQRISSLKWQDWTV</sequence>
<comment type="similarity">
    <text evidence="7 8">Belongs to the PINc/VapC protein family.</text>
</comment>
<feature type="binding site" evidence="8">
    <location>
        <position position="99"/>
    </location>
    <ligand>
        <name>Mg(2+)</name>
        <dbReference type="ChEBI" id="CHEBI:18420"/>
    </ligand>
</feature>
<dbReference type="RefSeq" id="WP_017805425.1">
    <property type="nucleotide sequence ID" value="NZ_LAEN01000003.1"/>
</dbReference>
<dbReference type="AlphaFoldDB" id="A0A0F5F1I6"/>
<dbReference type="GO" id="GO:0000287">
    <property type="term" value="F:magnesium ion binding"/>
    <property type="evidence" value="ECO:0007669"/>
    <property type="project" value="UniProtKB-UniRule"/>
</dbReference>
<dbReference type="GO" id="GO:0004540">
    <property type="term" value="F:RNA nuclease activity"/>
    <property type="evidence" value="ECO:0007669"/>
    <property type="project" value="InterPro"/>
</dbReference>
<keyword evidence="4 8" id="KW-0479">Metal-binding</keyword>
<evidence type="ECO:0000256" key="3">
    <source>
        <dbReference type="ARBA" id="ARBA00022722"/>
    </source>
</evidence>